<dbReference type="EC" id="1.17.99.6" evidence="9"/>
<comment type="pathway">
    <text evidence="9">tRNA modification; tRNA-queuosine biosynthesis.</text>
</comment>
<keyword evidence="3 9" id="KW-0819">tRNA processing</keyword>
<dbReference type="InterPro" id="IPR017896">
    <property type="entry name" value="4Fe4S_Fe-S-bd"/>
</dbReference>
<feature type="binding site" evidence="9">
    <location>
        <position position="261"/>
    </location>
    <ligand>
        <name>[4Fe-4S] cluster</name>
        <dbReference type="ChEBI" id="CHEBI:49883"/>
        <label>1</label>
    </ligand>
</feature>
<dbReference type="FunFam" id="3.30.70.20:FF:000017">
    <property type="entry name" value="Epoxyqueuosine reductase"/>
    <property type="match status" value="1"/>
</dbReference>
<evidence type="ECO:0000256" key="3">
    <source>
        <dbReference type="ARBA" id="ARBA00022694"/>
    </source>
</evidence>
<evidence type="ECO:0000256" key="8">
    <source>
        <dbReference type="ARBA" id="ARBA00023014"/>
    </source>
</evidence>
<dbReference type="GO" id="GO:0005737">
    <property type="term" value="C:cytoplasm"/>
    <property type="evidence" value="ECO:0007669"/>
    <property type="project" value="UniProtKB-SubCell"/>
</dbReference>
<keyword evidence="4 9" id="KW-0479">Metal-binding</keyword>
<feature type="binding site" evidence="9">
    <location>
        <position position="171"/>
    </location>
    <ligand>
        <name>cob(II)alamin</name>
        <dbReference type="ChEBI" id="CHEBI:16304"/>
    </ligand>
</feature>
<comment type="catalytic activity">
    <reaction evidence="9">
        <text>epoxyqueuosine(34) in tRNA + AH2 = queuosine(34) in tRNA + A + H2O</text>
        <dbReference type="Rhea" id="RHEA:32159"/>
        <dbReference type="Rhea" id="RHEA-COMP:18571"/>
        <dbReference type="Rhea" id="RHEA-COMP:18582"/>
        <dbReference type="ChEBI" id="CHEBI:13193"/>
        <dbReference type="ChEBI" id="CHEBI:15377"/>
        <dbReference type="ChEBI" id="CHEBI:17499"/>
        <dbReference type="ChEBI" id="CHEBI:194431"/>
        <dbReference type="ChEBI" id="CHEBI:194443"/>
        <dbReference type="EC" id="1.17.99.6"/>
    </reaction>
</comment>
<comment type="subunit">
    <text evidence="9">Monomer.</text>
</comment>
<dbReference type="EMBL" id="QUZK01000003">
    <property type="protein sequence ID" value="RFF32879.1"/>
    <property type="molecule type" value="Genomic_DNA"/>
</dbReference>
<dbReference type="UniPathway" id="UPA00392"/>
<evidence type="ECO:0000256" key="7">
    <source>
        <dbReference type="ARBA" id="ARBA00023004"/>
    </source>
</evidence>
<comment type="cofactor">
    <cofactor evidence="9">
        <name>[4Fe-4S] cluster</name>
        <dbReference type="ChEBI" id="CHEBI:49883"/>
    </cofactor>
    <text evidence="9">Binds 2 [4Fe-4S] clusters per monomer.</text>
</comment>
<feature type="binding site" evidence="9">
    <location>
        <position position="207"/>
    </location>
    <ligand>
        <name>[4Fe-4S] cluster</name>
        <dbReference type="ChEBI" id="CHEBI:49883"/>
        <label>1</label>
    </ligand>
</feature>
<feature type="binding site" evidence="9">
    <location>
        <position position="257"/>
    </location>
    <ligand>
        <name>[4Fe-4S] cluster</name>
        <dbReference type="ChEBI" id="CHEBI:49883"/>
        <label>2</label>
    </ligand>
</feature>
<feature type="binding site" evidence="9">
    <location>
        <position position="147"/>
    </location>
    <ligand>
        <name>cob(II)alamin</name>
        <dbReference type="ChEBI" id="CHEBI:16304"/>
    </ligand>
</feature>
<evidence type="ECO:0000313" key="11">
    <source>
        <dbReference type="EMBL" id="RFF32879.1"/>
    </source>
</evidence>
<keyword evidence="12" id="KW-1185">Reference proteome</keyword>
<feature type="active site" description="Proton donor" evidence="9">
    <location>
        <position position="147"/>
    </location>
</feature>
<dbReference type="RefSeq" id="WP_116649193.1">
    <property type="nucleotide sequence ID" value="NZ_QUZK01000003.1"/>
</dbReference>
<comment type="caution">
    <text evidence="11">The sequence shown here is derived from an EMBL/GenBank/DDBJ whole genome shotgun (WGS) entry which is preliminary data.</text>
</comment>
<dbReference type="OrthoDB" id="9784571at2"/>
<comment type="caution">
    <text evidence="9">Lacks conserved residue(s) required for the propagation of feature annotation.</text>
</comment>
<evidence type="ECO:0000256" key="9">
    <source>
        <dbReference type="HAMAP-Rule" id="MF_00916"/>
    </source>
</evidence>
<dbReference type="PANTHER" id="PTHR30002">
    <property type="entry name" value="EPOXYQUEUOSINE REDUCTASE"/>
    <property type="match status" value="1"/>
</dbReference>
<feature type="binding site" evidence="9">
    <location>
        <position position="201"/>
    </location>
    <ligand>
        <name>[4Fe-4S] cluster</name>
        <dbReference type="ChEBI" id="CHEBI:49883"/>
        <label>1</label>
    </ligand>
</feature>
<protein>
    <recommendedName>
        <fullName evidence="9">Epoxyqueuosine reductase</fullName>
        <ecNumber evidence="9">1.17.99.6</ecNumber>
    </recommendedName>
    <alternativeName>
        <fullName evidence="9">Queuosine biosynthesis protein QueG</fullName>
    </alternativeName>
</protein>
<dbReference type="AlphaFoldDB" id="A0A3E1KCW7"/>
<dbReference type="GO" id="GO:0052693">
    <property type="term" value="F:epoxyqueuosine reductase activity"/>
    <property type="evidence" value="ECO:0007669"/>
    <property type="project" value="UniProtKB-UniRule"/>
</dbReference>
<evidence type="ECO:0000256" key="6">
    <source>
        <dbReference type="ARBA" id="ARBA00023002"/>
    </source>
</evidence>
<proteinExistence type="inferred from homology"/>
<comment type="function">
    <text evidence="9">Catalyzes the conversion of epoxyqueuosine (oQ) to queuosine (Q), which is a hypermodified base found in the wobble positions of tRNA(Asp), tRNA(Asn), tRNA(His) and tRNA(Tyr).</text>
</comment>
<dbReference type="NCBIfam" id="TIGR00276">
    <property type="entry name" value="tRNA epoxyqueuosine(34) reductase QueG"/>
    <property type="match status" value="1"/>
</dbReference>
<keyword evidence="5 9" id="KW-0671">Queuosine biosynthesis</keyword>
<gene>
    <name evidence="9 11" type="primary">queG</name>
    <name evidence="11" type="ORF">DZC52_00665</name>
</gene>
<keyword evidence="1 9" id="KW-0004">4Fe-4S</keyword>
<accession>A0A3E1KCW7</accession>
<dbReference type="SUPFAM" id="SSF46548">
    <property type="entry name" value="alpha-helical ferredoxin"/>
    <property type="match status" value="1"/>
</dbReference>
<dbReference type="Gene3D" id="3.30.70.20">
    <property type="match status" value="1"/>
</dbReference>
<evidence type="ECO:0000256" key="4">
    <source>
        <dbReference type="ARBA" id="ARBA00022723"/>
    </source>
</evidence>
<evidence type="ECO:0000256" key="1">
    <source>
        <dbReference type="ARBA" id="ARBA00022485"/>
    </source>
</evidence>
<keyword evidence="8 9" id="KW-0411">Iron-sulfur</keyword>
<organism evidence="11 12">
    <name type="scientific">Wenzhouxiangella sediminis</name>
    <dbReference type="NCBI Taxonomy" id="1792836"/>
    <lineage>
        <taxon>Bacteria</taxon>
        <taxon>Pseudomonadati</taxon>
        <taxon>Pseudomonadota</taxon>
        <taxon>Gammaproteobacteria</taxon>
        <taxon>Chromatiales</taxon>
        <taxon>Wenzhouxiangellaceae</taxon>
        <taxon>Wenzhouxiangella</taxon>
    </lineage>
</organism>
<dbReference type="GO" id="GO:0031419">
    <property type="term" value="F:cobalamin binding"/>
    <property type="evidence" value="ECO:0007669"/>
    <property type="project" value="UniProtKB-KW"/>
</dbReference>
<feature type="binding site" evidence="9">
    <location>
        <position position="69"/>
    </location>
    <ligand>
        <name>cob(II)alamin</name>
        <dbReference type="ChEBI" id="CHEBI:16304"/>
    </ligand>
</feature>
<dbReference type="InterPro" id="IPR017900">
    <property type="entry name" value="4Fe4S_Fe_S_CS"/>
</dbReference>
<dbReference type="InterPro" id="IPR004453">
    <property type="entry name" value="QueG"/>
</dbReference>
<sequence>MSHGRDYRQDEPDTGELVEKIRQWGRELGFAEVGVADTDLSGYEARLDEWLAEGRQGEMDWMAAHGRKRSRPALLHPDTRSVIVARMDYLPESARPVEELLEQPDRAVVSRYALGRDYHKLIRKRLKKLADRIEREIGPFGHRVFTDSAPVLEKPLAEKAGLGWIGKHTVLLNRHAGSWFFLGEIYTDLELPPDRPVSQHCGSCRRCIDVCPTQAITEPFQLDARRCISYLTIELKGSIPVELRPLMGNRVFGCDDCQMVCPWNRYAQHTGEADFAPRKDLDAGDLVELFGWDETTFLERTEGNPIRRTGYERWLRNLAVALGNATTSERVVGALRARRKHPSGLVREHVEWALARHDAD</sequence>
<feature type="binding site" evidence="9">
    <location>
        <position position="182"/>
    </location>
    <ligand>
        <name>cob(II)alamin</name>
        <dbReference type="ChEBI" id="CHEBI:16304"/>
    </ligand>
</feature>
<evidence type="ECO:0000256" key="5">
    <source>
        <dbReference type="ARBA" id="ARBA00022785"/>
    </source>
</evidence>
<feature type="binding site" evidence="9">
    <location>
        <position position="227"/>
    </location>
    <ligand>
        <name>[4Fe-4S] cluster</name>
        <dbReference type="ChEBI" id="CHEBI:49883"/>
        <label>2</label>
    </ligand>
</feature>
<keyword evidence="7 9" id="KW-0408">Iron</keyword>
<dbReference type="GO" id="GO:0046872">
    <property type="term" value="F:metal ion binding"/>
    <property type="evidence" value="ECO:0007669"/>
    <property type="project" value="UniProtKB-KW"/>
</dbReference>
<feature type="binding site" evidence="9">
    <location>
        <position position="204"/>
    </location>
    <ligand>
        <name>[4Fe-4S] cluster</name>
        <dbReference type="ChEBI" id="CHEBI:49883"/>
        <label>1</label>
    </ligand>
</feature>
<dbReference type="Pfam" id="PF13484">
    <property type="entry name" value="Fer4_16"/>
    <property type="match status" value="1"/>
</dbReference>
<comment type="subcellular location">
    <subcellularLocation>
        <location evidence="9">Cytoplasm</location>
    </subcellularLocation>
</comment>
<keyword evidence="9" id="KW-0170">Cobalt</keyword>
<dbReference type="PROSITE" id="PS51379">
    <property type="entry name" value="4FE4S_FER_2"/>
    <property type="match status" value="1"/>
</dbReference>
<evidence type="ECO:0000259" key="10">
    <source>
        <dbReference type="PROSITE" id="PS51379"/>
    </source>
</evidence>
<dbReference type="GO" id="GO:0051539">
    <property type="term" value="F:4 iron, 4 sulfur cluster binding"/>
    <property type="evidence" value="ECO:0007669"/>
    <property type="project" value="UniProtKB-KW"/>
</dbReference>
<feature type="binding site" evidence="9">
    <location>
        <position position="254"/>
    </location>
    <ligand>
        <name>[4Fe-4S] cluster</name>
        <dbReference type="ChEBI" id="CHEBI:49883"/>
        <label>2</label>
    </ligand>
</feature>
<name>A0A3E1KCW7_9GAMM</name>
<dbReference type="Proteomes" id="UP000260351">
    <property type="component" value="Unassembled WGS sequence"/>
</dbReference>
<feature type="binding site" evidence="9">
    <location>
        <begin position="254"/>
        <end position="255"/>
    </location>
    <ligand>
        <name>cob(II)alamin</name>
        <dbReference type="ChEBI" id="CHEBI:16304"/>
    </ligand>
</feature>
<dbReference type="HAMAP" id="MF_00916">
    <property type="entry name" value="QueG"/>
    <property type="match status" value="1"/>
</dbReference>
<feature type="binding site" evidence="9">
    <location>
        <position position="229"/>
    </location>
    <ligand>
        <name>cob(II)alamin</name>
        <dbReference type="ChEBI" id="CHEBI:16304"/>
    </ligand>
</feature>
<keyword evidence="6 9" id="KW-0560">Oxidoreductase</keyword>
<feature type="binding site" evidence="9">
    <location>
        <position position="236"/>
    </location>
    <ligand>
        <name>tRNA</name>
        <dbReference type="ChEBI" id="CHEBI:17843"/>
    </ligand>
</feature>
<evidence type="ECO:0000313" key="12">
    <source>
        <dbReference type="Proteomes" id="UP000260351"/>
    </source>
</evidence>
<feature type="domain" description="4Fe-4S ferredoxin-type" evidence="10">
    <location>
        <begin position="192"/>
        <end position="221"/>
    </location>
</feature>
<keyword evidence="2 9" id="KW-0963">Cytoplasm</keyword>
<dbReference type="GO" id="GO:0008616">
    <property type="term" value="P:tRNA queuosine(34) biosynthetic process"/>
    <property type="evidence" value="ECO:0007669"/>
    <property type="project" value="UniProtKB-UniRule"/>
</dbReference>
<comment type="cofactor">
    <cofactor evidence="9">
        <name>cob(II)alamin</name>
        <dbReference type="ChEBI" id="CHEBI:16304"/>
    </cofactor>
</comment>
<dbReference type="PANTHER" id="PTHR30002:SF4">
    <property type="entry name" value="EPOXYQUEUOSINE REDUCTASE"/>
    <property type="match status" value="1"/>
</dbReference>
<evidence type="ECO:0000256" key="2">
    <source>
        <dbReference type="ARBA" id="ARBA00022490"/>
    </source>
</evidence>
<keyword evidence="9" id="KW-0846">Cobalamin</keyword>
<feature type="binding site" evidence="9">
    <location>
        <position position="211"/>
    </location>
    <ligand>
        <name>[4Fe-4S] cluster</name>
        <dbReference type="ChEBI" id="CHEBI:49883"/>
        <label>2</label>
    </ligand>
</feature>
<dbReference type="Pfam" id="PF08331">
    <property type="entry name" value="QueG_DUF1730"/>
    <property type="match status" value="1"/>
</dbReference>
<dbReference type="PROSITE" id="PS00198">
    <property type="entry name" value="4FE4S_FER_1"/>
    <property type="match status" value="1"/>
</dbReference>
<reference evidence="11 12" key="1">
    <citation type="submission" date="2018-08" db="EMBL/GenBank/DDBJ databases">
        <title>Wenzhouxiangella salilacus sp. nov., a novel bacterium isolated from a saline lake in Xinjiang Province, China.</title>
        <authorList>
            <person name="Han S."/>
        </authorList>
    </citation>
    <scope>NUCLEOTIDE SEQUENCE [LARGE SCALE GENOMIC DNA]</scope>
    <source>
        <strain evidence="11 12">XDB06</strain>
    </source>
</reference>
<dbReference type="InterPro" id="IPR013542">
    <property type="entry name" value="QueG_DUF1730"/>
</dbReference>
<comment type="similarity">
    <text evidence="9">Belongs to the QueG family.</text>
</comment>